<dbReference type="GO" id="GO:0016987">
    <property type="term" value="F:sigma factor activity"/>
    <property type="evidence" value="ECO:0007669"/>
    <property type="project" value="InterPro"/>
</dbReference>
<dbReference type="GO" id="GO:0003677">
    <property type="term" value="F:DNA binding"/>
    <property type="evidence" value="ECO:0007669"/>
    <property type="project" value="InterPro"/>
</dbReference>
<dbReference type="Proteomes" id="UP000238937">
    <property type="component" value="Unassembled WGS sequence"/>
</dbReference>
<dbReference type="Gene3D" id="1.10.10.10">
    <property type="entry name" value="Winged helix-like DNA-binding domain superfamily/Winged helix DNA-binding domain"/>
    <property type="match status" value="1"/>
</dbReference>
<comment type="subunit">
    <text evidence="1">Interacts transiently with the RNA polymerase catalytic core formed by RpoA, RpoB, RpoC and RpoZ (2 alpha, 1 beta, 1 beta' and 1 omega subunit) to form the RNA polymerase holoenzyme that can initiate transcription.</text>
</comment>
<dbReference type="SUPFAM" id="SSF88659">
    <property type="entry name" value="Sigma3 and sigma4 domains of RNA polymerase sigma factors"/>
    <property type="match status" value="1"/>
</dbReference>
<dbReference type="Pfam" id="PF08281">
    <property type="entry name" value="Sigma70_r4_2"/>
    <property type="match status" value="1"/>
</dbReference>
<dbReference type="NCBIfam" id="TIGR02957">
    <property type="entry name" value="SigX4"/>
    <property type="match status" value="1"/>
</dbReference>
<dbReference type="Gene3D" id="3.10.450.50">
    <property type="match status" value="1"/>
</dbReference>
<dbReference type="AlphaFoldDB" id="A0A2T1GFB3"/>
<dbReference type="RefSeq" id="WP_106305034.1">
    <property type="nucleotide sequence ID" value="NZ_PVWO01000140.1"/>
</dbReference>
<gene>
    <name evidence="4" type="ORF">C7B77_12680</name>
</gene>
<dbReference type="GO" id="GO:0006352">
    <property type="term" value="P:DNA-templated transcription initiation"/>
    <property type="evidence" value="ECO:0007669"/>
    <property type="project" value="InterPro"/>
</dbReference>
<evidence type="ECO:0000313" key="4">
    <source>
        <dbReference type="EMBL" id="PSB56189.1"/>
    </source>
</evidence>
<dbReference type="InterPro" id="IPR013249">
    <property type="entry name" value="RNA_pol_sigma70_r4_t2"/>
</dbReference>
<dbReference type="InterPro" id="IPR032710">
    <property type="entry name" value="NTF2-like_dom_sf"/>
</dbReference>
<proteinExistence type="predicted"/>
<dbReference type="EMBL" id="PVWO01000140">
    <property type="protein sequence ID" value="PSB56189.1"/>
    <property type="molecule type" value="Genomic_DNA"/>
</dbReference>
<feature type="domain" description="RNA polymerase sigma-70 region 2" evidence="2">
    <location>
        <begin position="6"/>
        <end position="69"/>
    </location>
</feature>
<evidence type="ECO:0000259" key="3">
    <source>
        <dbReference type="Pfam" id="PF08281"/>
    </source>
</evidence>
<name>A0A2T1GFB3_9CYAN</name>
<reference evidence="4 5" key="1">
    <citation type="submission" date="2018-03" db="EMBL/GenBank/DDBJ databases">
        <title>The ancient ancestry and fast evolution of plastids.</title>
        <authorList>
            <person name="Moore K.R."/>
            <person name="Magnabosco C."/>
            <person name="Momper L."/>
            <person name="Gold D.A."/>
            <person name="Bosak T."/>
            <person name="Fournier G.P."/>
        </authorList>
    </citation>
    <scope>NUCLEOTIDE SEQUENCE [LARGE SCALE GENOMIC DNA]</scope>
    <source>
        <strain evidence="4 5">CCALA 037</strain>
    </source>
</reference>
<accession>A0A2T1GFB3</accession>
<organism evidence="4 5">
    <name type="scientific">Chamaesiphon polymorphus CCALA 037</name>
    <dbReference type="NCBI Taxonomy" id="2107692"/>
    <lineage>
        <taxon>Bacteria</taxon>
        <taxon>Bacillati</taxon>
        <taxon>Cyanobacteriota</taxon>
        <taxon>Cyanophyceae</taxon>
        <taxon>Gomontiellales</taxon>
        <taxon>Chamaesiphonaceae</taxon>
        <taxon>Chamaesiphon</taxon>
    </lineage>
</organism>
<dbReference type="Pfam" id="PF04542">
    <property type="entry name" value="Sigma70_r2"/>
    <property type="match status" value="1"/>
</dbReference>
<evidence type="ECO:0000313" key="5">
    <source>
        <dbReference type="Proteomes" id="UP000238937"/>
    </source>
</evidence>
<feature type="domain" description="RNA polymerase sigma factor 70 region 4 type 2" evidence="3">
    <location>
        <begin position="101"/>
        <end position="150"/>
    </location>
</feature>
<dbReference type="PANTHER" id="PTHR30173">
    <property type="entry name" value="SIGMA 19 FACTOR"/>
    <property type="match status" value="1"/>
</dbReference>
<dbReference type="NCBIfam" id="NF007214">
    <property type="entry name" value="PRK09636.1"/>
    <property type="match status" value="1"/>
</dbReference>
<dbReference type="InterPro" id="IPR014284">
    <property type="entry name" value="RNA_pol_sigma-70_dom"/>
</dbReference>
<sequence>MNHAELFLQYRSLLFGIAYRMLGSLDAEDIVQDTFLQFQKLDLATIVNPRGLLITIVTRRCIDLLKSARVQREQYVGTWLPEPLPTGDLLETISQKETLSMAFMLMLETLTPVERAVFLLRDVFDLDYAEIADTIDKSPQNCRQIAHRARINIDRKQTRYEMSMEQKVRLLQQFLVACNGRDLDSLIRLLAADCKFYSDGGGKATAALKPIFGCDRVISFLSNVMKQLPPDLQVIAIELNGEPSVILQTGNLVAQTLTVRIRDGKIAEIYAIRNPDKLDRLSL</sequence>
<dbReference type="NCBIfam" id="TIGR02937">
    <property type="entry name" value="sigma70-ECF"/>
    <property type="match status" value="1"/>
</dbReference>
<dbReference type="InterPro" id="IPR013325">
    <property type="entry name" value="RNA_pol_sigma_r2"/>
</dbReference>
<dbReference type="SUPFAM" id="SSF88946">
    <property type="entry name" value="Sigma2 domain of RNA polymerase sigma factors"/>
    <property type="match status" value="1"/>
</dbReference>
<dbReference type="OrthoDB" id="3211555at2"/>
<dbReference type="InterPro" id="IPR013324">
    <property type="entry name" value="RNA_pol_sigma_r3/r4-like"/>
</dbReference>
<dbReference type="InterPro" id="IPR007627">
    <property type="entry name" value="RNA_pol_sigma70_r2"/>
</dbReference>
<protein>
    <submittedName>
        <fullName evidence="4">RNA polymerase sigma-70 factor</fullName>
    </submittedName>
</protein>
<comment type="caution">
    <text evidence="4">The sequence shown here is derived from an EMBL/GenBank/DDBJ whole genome shotgun (WGS) entry which is preliminary data.</text>
</comment>
<dbReference type="InterPro" id="IPR052704">
    <property type="entry name" value="ECF_Sigma-70_Domain"/>
</dbReference>
<dbReference type="InterPro" id="IPR036388">
    <property type="entry name" value="WH-like_DNA-bd_sf"/>
</dbReference>
<dbReference type="PANTHER" id="PTHR30173:SF36">
    <property type="entry name" value="ECF RNA POLYMERASE SIGMA FACTOR SIGJ"/>
    <property type="match status" value="1"/>
</dbReference>
<dbReference type="InterPro" id="IPR014303">
    <property type="entry name" value="RNA_pol_sigma-70_ECF"/>
</dbReference>
<dbReference type="SUPFAM" id="SSF54427">
    <property type="entry name" value="NTF2-like"/>
    <property type="match status" value="1"/>
</dbReference>
<keyword evidence="5" id="KW-1185">Reference proteome</keyword>
<dbReference type="Gene3D" id="1.10.1740.10">
    <property type="match status" value="1"/>
</dbReference>
<evidence type="ECO:0000256" key="1">
    <source>
        <dbReference type="ARBA" id="ARBA00011344"/>
    </source>
</evidence>
<evidence type="ECO:0000259" key="2">
    <source>
        <dbReference type="Pfam" id="PF04542"/>
    </source>
</evidence>